<keyword evidence="2" id="KW-1133">Transmembrane helix</keyword>
<protein>
    <submittedName>
        <fullName evidence="3">Uncharacterized protein</fullName>
    </submittedName>
</protein>
<feature type="non-terminal residue" evidence="3">
    <location>
        <position position="72"/>
    </location>
</feature>
<evidence type="ECO:0000256" key="2">
    <source>
        <dbReference type="SAM" id="Phobius"/>
    </source>
</evidence>
<proteinExistence type="predicted"/>
<evidence type="ECO:0000256" key="1">
    <source>
        <dbReference type="SAM" id="Coils"/>
    </source>
</evidence>
<feature type="transmembrane region" description="Helical" evidence="2">
    <location>
        <begin position="12"/>
        <end position="31"/>
    </location>
</feature>
<comment type="caution">
    <text evidence="3">The sequence shown here is derived from an EMBL/GenBank/DDBJ whole genome shotgun (WGS) entry which is preliminary data.</text>
</comment>
<sequence>MSFNTLDLIYKIMPLFIIALPSGVISEYAAYYSITRENLKNELEEKNLQLTKYIKEIDSLQKQLIEQEKRKI</sequence>
<keyword evidence="2" id="KW-0812">Transmembrane</keyword>
<gene>
    <name evidence="3" type="ORF">ENM99_05595</name>
</gene>
<keyword evidence="1" id="KW-0175">Coiled coil</keyword>
<dbReference type="AlphaFoldDB" id="A0A7C6A7J7"/>
<organism evidence="3">
    <name type="scientific">Desulfurella acetivorans</name>
    <dbReference type="NCBI Taxonomy" id="33002"/>
    <lineage>
        <taxon>Bacteria</taxon>
        <taxon>Pseudomonadati</taxon>
        <taxon>Campylobacterota</taxon>
        <taxon>Desulfurellia</taxon>
        <taxon>Desulfurellales</taxon>
        <taxon>Desulfurellaceae</taxon>
        <taxon>Desulfurella</taxon>
    </lineage>
</organism>
<name>A0A7C6A7J7_DESAE</name>
<accession>A0A7C6A7J7</accession>
<dbReference type="Proteomes" id="UP000886400">
    <property type="component" value="Unassembled WGS sequence"/>
</dbReference>
<dbReference type="EMBL" id="DRZX01000266">
    <property type="protein sequence ID" value="HHS49300.1"/>
    <property type="molecule type" value="Genomic_DNA"/>
</dbReference>
<keyword evidence="2" id="KW-0472">Membrane</keyword>
<evidence type="ECO:0000313" key="3">
    <source>
        <dbReference type="EMBL" id="HHS49300.1"/>
    </source>
</evidence>
<feature type="coiled-coil region" evidence="1">
    <location>
        <begin position="36"/>
        <end position="70"/>
    </location>
</feature>
<reference evidence="3" key="1">
    <citation type="journal article" date="2020" name="mSystems">
        <title>Genome- and Community-Level Interaction Insights into Carbon Utilization and Element Cycling Functions of Hydrothermarchaeota in Hydrothermal Sediment.</title>
        <authorList>
            <person name="Zhou Z."/>
            <person name="Liu Y."/>
            <person name="Xu W."/>
            <person name="Pan J."/>
            <person name="Luo Z.H."/>
            <person name="Li M."/>
        </authorList>
    </citation>
    <scope>NUCLEOTIDE SEQUENCE [LARGE SCALE GENOMIC DNA]</scope>
    <source>
        <strain evidence="3">SpSt-1135</strain>
    </source>
</reference>